<dbReference type="InterPro" id="IPR032524">
    <property type="entry name" value="ABC_tran_C"/>
</dbReference>
<sequence>MIALSCSKISKSFGIDEILHDISFTINHGEKVGLIGLNGTGKSTLFRILTGEINADGGDVFKAREHTLGYLRQDNLLNEENQVLEEVLTIFKDLEVMEANLRDLEREISHLGGENTPAAREALEEKMNRYSALLEDFDARGGYSYKSEARGVLIGLGFSKEEFTQPIYQLSGGQKTRLSLGKLLLKNPDILLLDEPTNHLDIGAIQWLETFLRNYDGTMLLISHDRYFLDQIVTRTFELEHKTLNVFEGNYSTFMKKKQEAIQQQLKKHLANTKEIEKEKDKIRRLRQHGTEKLMNRAKSKEKQFEKIEKEAPPETAAKQANIRFKPQLESGRDVLFAKNLQKSFGEETLFRKVSFDIYRGEKIALIGPNGVGKSTLFKMILGDLSYDSGEVREGHHVMKAYYDQEMEKLNHSKTIMDEIWDENPGLSHTQVRTYLGSFLFFGDDVFKEISVLSGGEKARVSLLKLILSKSNFILLDEPTNHLDIQSKEVLEGALKNYLGTLFFISHDRYFINRVATKILELSPEGVTAYFGNYDYYLQKKKEEQWALEDAEMERKDKPLTHTEKKHQQKKEREQKKALKQLKKSFTETEEAIADLEAHLQELEEEMCKEEVYSDPEKSRRIQKEKQTGEKTLEDLYQQWERLEEEINNQ</sequence>
<gene>
    <name evidence="7" type="ORF">ISALK_03455</name>
</gene>
<dbReference type="EMBL" id="SUMG01000002">
    <property type="protein sequence ID" value="NBG87548.1"/>
    <property type="molecule type" value="Genomic_DNA"/>
</dbReference>
<name>A0AA43XIQ9_9CLOT</name>
<dbReference type="SMART" id="SM00382">
    <property type="entry name" value="AAA"/>
    <property type="match status" value="2"/>
</dbReference>
<dbReference type="PROSITE" id="PS50893">
    <property type="entry name" value="ABC_TRANSPORTER_2"/>
    <property type="match status" value="2"/>
</dbReference>
<proteinExistence type="predicted"/>
<dbReference type="InterPro" id="IPR017871">
    <property type="entry name" value="ABC_transporter-like_CS"/>
</dbReference>
<organism evidence="7 8">
    <name type="scientific">Isachenkonia alkalipeptolytica</name>
    <dbReference type="NCBI Taxonomy" id="2565777"/>
    <lineage>
        <taxon>Bacteria</taxon>
        <taxon>Bacillati</taxon>
        <taxon>Bacillota</taxon>
        <taxon>Clostridia</taxon>
        <taxon>Eubacteriales</taxon>
        <taxon>Clostridiaceae</taxon>
        <taxon>Isachenkonia</taxon>
    </lineage>
</organism>
<dbReference type="InterPro" id="IPR037118">
    <property type="entry name" value="Val-tRNA_synth_C_sf"/>
</dbReference>
<evidence type="ECO:0000313" key="8">
    <source>
        <dbReference type="Proteomes" id="UP000449710"/>
    </source>
</evidence>
<dbReference type="CDD" id="cd03221">
    <property type="entry name" value="ABCF_EF-3"/>
    <property type="match status" value="2"/>
</dbReference>
<reference evidence="7 8" key="1">
    <citation type="submission" date="2019-04" db="EMBL/GenBank/DDBJ databases">
        <title>Isachenkonia alkalipeptolytica gen. nov. sp. nov. a new anaerobic, alkiliphilic organothrophic bacterium capable to reduce synthesized ferrihydrite isolated from a soda lake.</title>
        <authorList>
            <person name="Toshchakov S.V."/>
            <person name="Zavarzina D.G."/>
            <person name="Zhilina T.N."/>
            <person name="Kostrikina N.A."/>
            <person name="Kublanov I.V."/>
        </authorList>
    </citation>
    <scope>NUCLEOTIDE SEQUENCE [LARGE SCALE GENOMIC DNA]</scope>
    <source>
        <strain evidence="7 8">Z-1701</strain>
    </source>
</reference>
<accession>A0AA43XIQ9</accession>
<feature type="region of interest" description="Disordered" evidence="5">
    <location>
        <begin position="550"/>
        <end position="578"/>
    </location>
</feature>
<feature type="coiled-coil region" evidence="4">
    <location>
        <begin position="87"/>
        <end position="140"/>
    </location>
</feature>
<evidence type="ECO:0000256" key="1">
    <source>
        <dbReference type="ARBA" id="ARBA00022737"/>
    </source>
</evidence>
<evidence type="ECO:0000256" key="3">
    <source>
        <dbReference type="ARBA" id="ARBA00022840"/>
    </source>
</evidence>
<dbReference type="FunFam" id="3.40.50.300:FF:000011">
    <property type="entry name" value="Putative ABC transporter ATP-binding component"/>
    <property type="match status" value="1"/>
</dbReference>
<dbReference type="InterPro" id="IPR003439">
    <property type="entry name" value="ABC_transporter-like_ATP-bd"/>
</dbReference>
<evidence type="ECO:0000256" key="4">
    <source>
        <dbReference type="SAM" id="Coils"/>
    </source>
</evidence>
<dbReference type="FunFam" id="3.40.50.300:FF:000309">
    <property type="entry name" value="ABC transporter ATP-binding protein"/>
    <property type="match status" value="1"/>
</dbReference>
<evidence type="ECO:0000313" key="7">
    <source>
        <dbReference type="EMBL" id="NBG87548.1"/>
    </source>
</evidence>
<dbReference type="InterPro" id="IPR027417">
    <property type="entry name" value="P-loop_NTPase"/>
</dbReference>
<dbReference type="GO" id="GO:0003677">
    <property type="term" value="F:DNA binding"/>
    <property type="evidence" value="ECO:0007669"/>
    <property type="project" value="InterPro"/>
</dbReference>
<feature type="domain" description="ABC transporter" evidence="6">
    <location>
        <begin position="336"/>
        <end position="550"/>
    </location>
</feature>
<dbReference type="Gene3D" id="1.10.287.380">
    <property type="entry name" value="Valyl-tRNA synthetase, C-terminal domain"/>
    <property type="match status" value="1"/>
</dbReference>
<dbReference type="Proteomes" id="UP000449710">
    <property type="component" value="Unassembled WGS sequence"/>
</dbReference>
<dbReference type="InterPro" id="IPR003593">
    <property type="entry name" value="AAA+_ATPase"/>
</dbReference>
<dbReference type="Pfam" id="PF00005">
    <property type="entry name" value="ABC_tran"/>
    <property type="match status" value="2"/>
</dbReference>
<feature type="coiled-coil region" evidence="4">
    <location>
        <begin position="259"/>
        <end position="311"/>
    </location>
</feature>
<dbReference type="InterPro" id="IPR051309">
    <property type="entry name" value="ABCF_ATPase"/>
</dbReference>
<feature type="domain" description="ABC transporter" evidence="6">
    <location>
        <begin position="4"/>
        <end position="266"/>
    </location>
</feature>
<protein>
    <submittedName>
        <fullName evidence="7">ABC-F family ATP-binding cassette domain-containing protein</fullName>
    </submittedName>
</protein>
<dbReference type="SUPFAM" id="SSF52540">
    <property type="entry name" value="P-loop containing nucleoside triphosphate hydrolases"/>
    <property type="match status" value="2"/>
</dbReference>
<dbReference type="PROSITE" id="PS00211">
    <property type="entry name" value="ABC_TRANSPORTER_1"/>
    <property type="match status" value="2"/>
</dbReference>
<feature type="region of interest" description="Disordered" evidence="5">
    <location>
        <begin position="610"/>
        <end position="631"/>
    </location>
</feature>
<dbReference type="AlphaFoldDB" id="A0AA43XIQ9"/>
<dbReference type="PANTHER" id="PTHR42855:SF2">
    <property type="entry name" value="DRUG RESISTANCE ABC TRANSPORTER,ATP-BINDING PROTEIN"/>
    <property type="match status" value="1"/>
</dbReference>
<evidence type="ECO:0000256" key="5">
    <source>
        <dbReference type="SAM" id="MobiDB-lite"/>
    </source>
</evidence>
<dbReference type="Pfam" id="PF16326">
    <property type="entry name" value="ABC_tran_CTD"/>
    <property type="match status" value="1"/>
</dbReference>
<feature type="compositionally biased region" description="Basic and acidic residues" evidence="5">
    <location>
        <begin position="553"/>
        <end position="563"/>
    </location>
</feature>
<dbReference type="RefSeq" id="WP_160719030.1">
    <property type="nucleotide sequence ID" value="NZ_SUMG01000002.1"/>
</dbReference>
<keyword evidence="8" id="KW-1185">Reference proteome</keyword>
<dbReference type="GO" id="GO:0005524">
    <property type="term" value="F:ATP binding"/>
    <property type="evidence" value="ECO:0007669"/>
    <property type="project" value="UniProtKB-KW"/>
</dbReference>
<evidence type="ECO:0000259" key="6">
    <source>
        <dbReference type="PROSITE" id="PS50893"/>
    </source>
</evidence>
<evidence type="ECO:0000256" key="2">
    <source>
        <dbReference type="ARBA" id="ARBA00022741"/>
    </source>
</evidence>
<dbReference type="InterPro" id="IPR032781">
    <property type="entry name" value="ABC_tran_Xtn"/>
</dbReference>
<dbReference type="Gene3D" id="3.40.50.300">
    <property type="entry name" value="P-loop containing nucleotide triphosphate hydrolases"/>
    <property type="match status" value="2"/>
</dbReference>
<dbReference type="PANTHER" id="PTHR42855">
    <property type="entry name" value="ABC TRANSPORTER ATP-BINDING SUBUNIT"/>
    <property type="match status" value="1"/>
</dbReference>
<dbReference type="GO" id="GO:0016887">
    <property type="term" value="F:ATP hydrolysis activity"/>
    <property type="evidence" value="ECO:0007669"/>
    <property type="project" value="InterPro"/>
</dbReference>
<keyword evidence="1" id="KW-0677">Repeat</keyword>
<comment type="caution">
    <text evidence="7">The sequence shown here is derived from an EMBL/GenBank/DDBJ whole genome shotgun (WGS) entry which is preliminary data.</text>
</comment>
<dbReference type="Pfam" id="PF12848">
    <property type="entry name" value="ABC_tran_Xtn"/>
    <property type="match status" value="1"/>
</dbReference>
<keyword evidence="3 7" id="KW-0067">ATP-binding</keyword>
<keyword evidence="4" id="KW-0175">Coiled coil</keyword>
<keyword evidence="2" id="KW-0547">Nucleotide-binding</keyword>